<dbReference type="GO" id="GO:0005524">
    <property type="term" value="F:ATP binding"/>
    <property type="evidence" value="ECO:0007669"/>
    <property type="project" value="UniProtKB-UniRule"/>
</dbReference>
<accession>A0A9Q8L769</accession>
<evidence type="ECO:0000313" key="4">
    <source>
        <dbReference type="Proteomes" id="UP000756132"/>
    </source>
</evidence>
<proteinExistence type="predicted"/>
<keyword evidence="1" id="KW-0067">ATP-binding</keyword>
<dbReference type="EMBL" id="CP090163">
    <property type="protein sequence ID" value="UJO11468.1"/>
    <property type="molecule type" value="Genomic_DNA"/>
</dbReference>
<dbReference type="InterPro" id="IPR011761">
    <property type="entry name" value="ATP-grasp"/>
</dbReference>
<evidence type="ECO:0000256" key="1">
    <source>
        <dbReference type="PROSITE-ProRule" id="PRU00409"/>
    </source>
</evidence>
<feature type="domain" description="ATP-grasp" evidence="2">
    <location>
        <begin position="141"/>
        <end position="319"/>
    </location>
</feature>
<protein>
    <recommendedName>
        <fullName evidence="2">ATP-grasp domain-containing protein</fullName>
    </recommendedName>
</protein>
<dbReference type="InterPro" id="IPR013815">
    <property type="entry name" value="ATP_grasp_subdomain_1"/>
</dbReference>
<dbReference type="PROSITE" id="PS50975">
    <property type="entry name" value="ATP_GRASP"/>
    <property type="match status" value="1"/>
</dbReference>
<dbReference type="SUPFAM" id="SSF56059">
    <property type="entry name" value="Glutathione synthetase ATP-binding domain-like"/>
    <property type="match status" value="1"/>
</dbReference>
<evidence type="ECO:0000259" key="2">
    <source>
        <dbReference type="PROSITE" id="PS50975"/>
    </source>
</evidence>
<dbReference type="GO" id="GO:0046872">
    <property type="term" value="F:metal ion binding"/>
    <property type="evidence" value="ECO:0007669"/>
    <property type="project" value="InterPro"/>
</dbReference>
<dbReference type="Gene3D" id="3.40.50.20">
    <property type="match status" value="1"/>
</dbReference>
<reference evidence="3" key="2">
    <citation type="journal article" date="2022" name="Microb. Genom.">
        <title>A chromosome-scale genome assembly of the tomato pathogen Cladosporium fulvum reveals a compartmentalized genome architecture and the presence of a dispensable chromosome.</title>
        <authorList>
            <person name="Zaccaron A.Z."/>
            <person name="Chen L.H."/>
            <person name="Samaras A."/>
            <person name="Stergiopoulos I."/>
        </authorList>
    </citation>
    <scope>NUCLEOTIDE SEQUENCE</scope>
    <source>
        <strain evidence="3">Race5_Kim</strain>
    </source>
</reference>
<keyword evidence="1" id="KW-0547">Nucleotide-binding</keyword>
<name>A0A9Q8L769_PASFU</name>
<dbReference type="Proteomes" id="UP000756132">
    <property type="component" value="Chromosome 1"/>
</dbReference>
<evidence type="ECO:0000313" key="3">
    <source>
        <dbReference type="EMBL" id="UJO11468.1"/>
    </source>
</evidence>
<gene>
    <name evidence="3" type="ORF">CLAFUR5_01270</name>
</gene>
<dbReference type="KEGG" id="ffu:CLAFUR5_01270"/>
<dbReference type="RefSeq" id="XP_047755834.1">
    <property type="nucleotide sequence ID" value="XM_047900418.1"/>
</dbReference>
<dbReference type="OMA" id="WEFIQFV"/>
<sequence>MALSGTGNRLQRSQKRRTRRNDQLCLRIMLSNGRFPVSLDLARQLSKAGHKVFCVDPMRYHVCKFSVATTQCKQVPAPHSNPLDYIEAVKYYAIKWEIDMILPIHEEIFFLAGSGEPEILTRLFAPSFEMLVRLHHKFEFSKMMRAAGLGVPEAYLCTSTNDVANLPLHKYAHGMALKPCFGRASTGLHHLKLDEPMPDDLIIDEHHQYVAQEWLVGQRYCSYSVVRNGQVEATGLYPVLETIDGHSSVYFQQKFHAGIYDYVRSFVSKIPAFSGQIAFDFIEDADGIWAIESNPRAASGIHLWSDTTHLARAITGSLPKEEIERPIRPPRRMLGHEPHFQVAAGMLMWKHERATLKVWANHMRRLMFTRDVILKWQDPLPTIAQPFLLSNYYRMCWREHMQLPDWFQQQLIWEPQDWEWNAMRMMLAKSSDEEDEYYDCVDSQEEHSEV</sequence>
<dbReference type="GeneID" id="71981148"/>
<dbReference type="Gene3D" id="3.30.1490.20">
    <property type="entry name" value="ATP-grasp fold, A domain"/>
    <property type="match status" value="1"/>
</dbReference>
<organism evidence="3 4">
    <name type="scientific">Passalora fulva</name>
    <name type="common">Tomato leaf mold</name>
    <name type="synonym">Cladosporium fulvum</name>
    <dbReference type="NCBI Taxonomy" id="5499"/>
    <lineage>
        <taxon>Eukaryota</taxon>
        <taxon>Fungi</taxon>
        <taxon>Dikarya</taxon>
        <taxon>Ascomycota</taxon>
        <taxon>Pezizomycotina</taxon>
        <taxon>Dothideomycetes</taxon>
        <taxon>Dothideomycetidae</taxon>
        <taxon>Mycosphaerellales</taxon>
        <taxon>Mycosphaerellaceae</taxon>
        <taxon>Fulvia</taxon>
    </lineage>
</organism>
<dbReference type="OrthoDB" id="186626at2759"/>
<reference evidence="3" key="1">
    <citation type="submission" date="2021-12" db="EMBL/GenBank/DDBJ databases">
        <authorList>
            <person name="Zaccaron A."/>
            <person name="Stergiopoulos I."/>
        </authorList>
    </citation>
    <scope>NUCLEOTIDE SEQUENCE</scope>
    <source>
        <strain evidence="3">Race5_Kim</strain>
    </source>
</reference>
<dbReference type="Gene3D" id="3.30.470.20">
    <property type="entry name" value="ATP-grasp fold, B domain"/>
    <property type="match status" value="1"/>
</dbReference>
<keyword evidence="4" id="KW-1185">Reference proteome</keyword>
<dbReference type="AlphaFoldDB" id="A0A9Q8L769"/>